<keyword evidence="6" id="KW-0547">Nucleotide-binding</keyword>
<evidence type="ECO:0000256" key="10">
    <source>
        <dbReference type="ARBA" id="ARBA00048679"/>
    </source>
</evidence>
<dbReference type="InterPro" id="IPR000719">
    <property type="entry name" value="Prot_kinase_dom"/>
</dbReference>
<dbReference type="PROSITE" id="PS50011">
    <property type="entry name" value="PROTEIN_KINASE_DOM"/>
    <property type="match status" value="1"/>
</dbReference>
<sequence length="327" mass="36464">MPSEKRSLQKSLKTGSLSMGLKGLNTEICILPQKGLGKRSFWERVDLVRNCQQWPASSQKFSPLLGYCRRKEKLLLVYEYMHNGSLDKYLYGNPAITLNWSHRFGVIKGVASGLSYLHEEWDQVIVHRDVKPSNVLLDGQWNGRLGDFGLARLYDHGADPQITHAAGTFGYLAPEHTRLGRATTSTDVFAFGVFLLVVACGRRPIEAQGSDDSILVDWVFSCWNRGNILEATDRKLGTEFIDQEVELVLKLGLWCSHKEPTARPRMRQVVQYLVEGDPTLLPELSSLGASSTGLAFSHSEGFDDFANGRGFAQSLYVPEPMLLSGGR</sequence>
<evidence type="ECO:0000256" key="5">
    <source>
        <dbReference type="ARBA" id="ARBA00022679"/>
    </source>
</evidence>
<accession>A0A314YL57</accession>
<reference evidence="12 13" key="1">
    <citation type="submission" date="2018-02" db="EMBL/GenBank/DDBJ databases">
        <title>Draft genome of wild Prunus yedoensis var. nudiflora.</title>
        <authorList>
            <person name="Baek S."/>
            <person name="Kim J.-H."/>
            <person name="Choi K."/>
            <person name="Kim G.-B."/>
            <person name="Cho A."/>
            <person name="Jang H."/>
            <person name="Shin C.-H."/>
            <person name="Yu H.-J."/>
            <person name="Mun J.-H."/>
        </authorList>
    </citation>
    <scope>NUCLEOTIDE SEQUENCE [LARGE SCALE GENOMIC DNA]</scope>
    <source>
        <strain evidence="13">cv. Jeju island</strain>
        <tissue evidence="12">Leaf</tissue>
    </source>
</reference>
<dbReference type="InterPro" id="IPR011009">
    <property type="entry name" value="Kinase-like_dom_sf"/>
</dbReference>
<dbReference type="GO" id="GO:0030246">
    <property type="term" value="F:carbohydrate binding"/>
    <property type="evidence" value="ECO:0007669"/>
    <property type="project" value="UniProtKB-KW"/>
</dbReference>
<comment type="similarity">
    <text evidence="1">In the N-terminal section; belongs to the leguminous lectin family.</text>
</comment>
<keyword evidence="5" id="KW-0808">Transferase</keyword>
<evidence type="ECO:0000313" key="13">
    <source>
        <dbReference type="Proteomes" id="UP000250321"/>
    </source>
</evidence>
<keyword evidence="12" id="KW-0430">Lectin</keyword>
<gene>
    <name evidence="12" type="ORF">Pyn_06315</name>
</gene>
<evidence type="ECO:0000256" key="8">
    <source>
        <dbReference type="ARBA" id="ARBA00022840"/>
    </source>
</evidence>
<keyword evidence="7 12" id="KW-0418">Kinase</keyword>
<evidence type="ECO:0000256" key="2">
    <source>
        <dbReference type="ARBA" id="ARBA00010217"/>
    </source>
</evidence>
<evidence type="ECO:0000256" key="3">
    <source>
        <dbReference type="ARBA" id="ARBA00012513"/>
    </source>
</evidence>
<dbReference type="SMART" id="SM00220">
    <property type="entry name" value="S_TKc"/>
    <property type="match status" value="1"/>
</dbReference>
<evidence type="ECO:0000313" key="12">
    <source>
        <dbReference type="EMBL" id="PQQ08532.1"/>
    </source>
</evidence>
<evidence type="ECO:0000256" key="7">
    <source>
        <dbReference type="ARBA" id="ARBA00022777"/>
    </source>
</evidence>
<dbReference type="Pfam" id="PF00069">
    <property type="entry name" value="Pkinase"/>
    <property type="match status" value="1"/>
</dbReference>
<dbReference type="PROSITE" id="PS00108">
    <property type="entry name" value="PROTEIN_KINASE_ST"/>
    <property type="match status" value="1"/>
</dbReference>
<comment type="caution">
    <text evidence="12">The sequence shown here is derived from an EMBL/GenBank/DDBJ whole genome shotgun (WGS) entry which is preliminary data.</text>
</comment>
<evidence type="ECO:0000259" key="11">
    <source>
        <dbReference type="PROSITE" id="PS50011"/>
    </source>
</evidence>
<evidence type="ECO:0000256" key="9">
    <source>
        <dbReference type="ARBA" id="ARBA00047899"/>
    </source>
</evidence>
<keyword evidence="13" id="KW-1185">Reference proteome</keyword>
<dbReference type="GO" id="GO:0004674">
    <property type="term" value="F:protein serine/threonine kinase activity"/>
    <property type="evidence" value="ECO:0007669"/>
    <property type="project" value="UniProtKB-KW"/>
</dbReference>
<comment type="catalytic activity">
    <reaction evidence="10">
        <text>L-seryl-[protein] + ATP = O-phospho-L-seryl-[protein] + ADP + H(+)</text>
        <dbReference type="Rhea" id="RHEA:17989"/>
        <dbReference type="Rhea" id="RHEA-COMP:9863"/>
        <dbReference type="Rhea" id="RHEA-COMP:11604"/>
        <dbReference type="ChEBI" id="CHEBI:15378"/>
        <dbReference type="ChEBI" id="CHEBI:29999"/>
        <dbReference type="ChEBI" id="CHEBI:30616"/>
        <dbReference type="ChEBI" id="CHEBI:83421"/>
        <dbReference type="ChEBI" id="CHEBI:456216"/>
        <dbReference type="EC" id="2.7.11.1"/>
    </reaction>
</comment>
<dbReference type="GO" id="GO:0005524">
    <property type="term" value="F:ATP binding"/>
    <property type="evidence" value="ECO:0007669"/>
    <property type="project" value="UniProtKB-KW"/>
</dbReference>
<dbReference type="EC" id="2.7.11.1" evidence="3"/>
<keyword evidence="4" id="KW-0723">Serine/threonine-protein kinase</keyword>
<keyword evidence="12" id="KW-0675">Receptor</keyword>
<evidence type="ECO:0000256" key="6">
    <source>
        <dbReference type="ARBA" id="ARBA00022741"/>
    </source>
</evidence>
<keyword evidence="8" id="KW-0067">ATP-binding</keyword>
<dbReference type="OrthoDB" id="543442at2759"/>
<dbReference type="InterPro" id="IPR008271">
    <property type="entry name" value="Ser/Thr_kinase_AS"/>
</dbReference>
<organism evidence="12 13">
    <name type="scientific">Prunus yedoensis var. nudiflora</name>
    <dbReference type="NCBI Taxonomy" id="2094558"/>
    <lineage>
        <taxon>Eukaryota</taxon>
        <taxon>Viridiplantae</taxon>
        <taxon>Streptophyta</taxon>
        <taxon>Embryophyta</taxon>
        <taxon>Tracheophyta</taxon>
        <taxon>Spermatophyta</taxon>
        <taxon>Magnoliopsida</taxon>
        <taxon>eudicotyledons</taxon>
        <taxon>Gunneridae</taxon>
        <taxon>Pentapetalae</taxon>
        <taxon>rosids</taxon>
        <taxon>fabids</taxon>
        <taxon>Rosales</taxon>
        <taxon>Rosaceae</taxon>
        <taxon>Amygdaloideae</taxon>
        <taxon>Amygdaleae</taxon>
        <taxon>Prunus</taxon>
    </lineage>
</organism>
<feature type="domain" description="Protein kinase" evidence="11">
    <location>
        <begin position="1"/>
        <end position="280"/>
    </location>
</feature>
<dbReference type="EMBL" id="PJQY01000716">
    <property type="protein sequence ID" value="PQQ08532.1"/>
    <property type="molecule type" value="Genomic_DNA"/>
</dbReference>
<proteinExistence type="inferred from homology"/>
<evidence type="ECO:0000256" key="1">
    <source>
        <dbReference type="ARBA" id="ARBA00008536"/>
    </source>
</evidence>
<dbReference type="FunFam" id="1.10.510.10:FF:000108">
    <property type="entry name" value="L-type lectin-domain containing receptor kinase S.4"/>
    <property type="match status" value="1"/>
</dbReference>
<dbReference type="Gene3D" id="1.10.510.10">
    <property type="entry name" value="Transferase(Phosphotransferase) domain 1"/>
    <property type="match status" value="1"/>
</dbReference>
<dbReference type="SUPFAM" id="SSF56112">
    <property type="entry name" value="Protein kinase-like (PK-like)"/>
    <property type="match status" value="1"/>
</dbReference>
<dbReference type="STRING" id="2094558.A0A314YL57"/>
<name>A0A314YL57_PRUYE</name>
<comment type="similarity">
    <text evidence="2">In the C-terminal section; belongs to the protein kinase superfamily. Ser/Thr protein kinase family.</text>
</comment>
<protein>
    <recommendedName>
        <fullName evidence="3">non-specific serine/threonine protein kinase</fullName>
        <ecNumber evidence="3">2.7.11.1</ecNumber>
    </recommendedName>
</protein>
<comment type="catalytic activity">
    <reaction evidence="9">
        <text>L-threonyl-[protein] + ATP = O-phospho-L-threonyl-[protein] + ADP + H(+)</text>
        <dbReference type="Rhea" id="RHEA:46608"/>
        <dbReference type="Rhea" id="RHEA-COMP:11060"/>
        <dbReference type="Rhea" id="RHEA-COMP:11605"/>
        <dbReference type="ChEBI" id="CHEBI:15378"/>
        <dbReference type="ChEBI" id="CHEBI:30013"/>
        <dbReference type="ChEBI" id="CHEBI:30616"/>
        <dbReference type="ChEBI" id="CHEBI:61977"/>
        <dbReference type="ChEBI" id="CHEBI:456216"/>
        <dbReference type="EC" id="2.7.11.1"/>
    </reaction>
</comment>
<evidence type="ECO:0000256" key="4">
    <source>
        <dbReference type="ARBA" id="ARBA00022527"/>
    </source>
</evidence>
<dbReference type="InterPro" id="IPR050528">
    <property type="entry name" value="L-type_Lectin-RKs"/>
</dbReference>
<dbReference type="Proteomes" id="UP000250321">
    <property type="component" value="Unassembled WGS sequence"/>
</dbReference>
<dbReference type="PANTHER" id="PTHR27007">
    <property type="match status" value="1"/>
</dbReference>
<dbReference type="AlphaFoldDB" id="A0A314YL57"/>